<dbReference type="GO" id="GO:0006508">
    <property type="term" value="P:proteolysis"/>
    <property type="evidence" value="ECO:0007669"/>
    <property type="project" value="InterPro"/>
</dbReference>
<evidence type="ECO:0000313" key="6">
    <source>
        <dbReference type="Proteomes" id="UP000244168"/>
    </source>
</evidence>
<dbReference type="InterPro" id="IPR036116">
    <property type="entry name" value="FN3_sf"/>
</dbReference>
<organism evidence="5 6">
    <name type="scientific">Mucilaginibacter yixingensis</name>
    <dbReference type="NCBI Taxonomy" id="1295612"/>
    <lineage>
        <taxon>Bacteria</taxon>
        <taxon>Pseudomonadati</taxon>
        <taxon>Bacteroidota</taxon>
        <taxon>Sphingobacteriia</taxon>
        <taxon>Sphingobacteriales</taxon>
        <taxon>Sphingobacteriaceae</taxon>
        <taxon>Mucilaginibacter</taxon>
    </lineage>
</organism>
<proteinExistence type="predicted"/>
<keyword evidence="6" id="KW-1185">Reference proteome</keyword>
<dbReference type="GO" id="GO:0005576">
    <property type="term" value="C:extracellular region"/>
    <property type="evidence" value="ECO:0007669"/>
    <property type="project" value="UniProtKB-SubCell"/>
</dbReference>
<evidence type="ECO:0000256" key="3">
    <source>
        <dbReference type="SAM" id="SignalP"/>
    </source>
</evidence>
<evidence type="ECO:0000256" key="2">
    <source>
        <dbReference type="ARBA" id="ARBA00022525"/>
    </source>
</evidence>
<feature type="chain" id="PRO_5015513678" evidence="3">
    <location>
        <begin position="19"/>
        <end position="460"/>
    </location>
</feature>
<dbReference type="Gene3D" id="3.40.630.10">
    <property type="entry name" value="Zn peptidases"/>
    <property type="match status" value="1"/>
</dbReference>
<comment type="caution">
    <text evidence="5">The sequence shown here is derived from an EMBL/GenBank/DDBJ whole genome shotgun (WGS) entry which is preliminary data.</text>
</comment>
<dbReference type="PANTHER" id="PTHR12147">
    <property type="entry name" value="METALLOPEPTIDASE M28 FAMILY MEMBER"/>
    <property type="match status" value="1"/>
</dbReference>
<evidence type="ECO:0000256" key="1">
    <source>
        <dbReference type="ARBA" id="ARBA00004613"/>
    </source>
</evidence>
<dbReference type="PANTHER" id="PTHR12147:SF26">
    <property type="entry name" value="PEPTIDASE M28 DOMAIN-CONTAINING PROTEIN"/>
    <property type="match status" value="1"/>
</dbReference>
<feature type="domain" description="Peptidase M28" evidence="4">
    <location>
        <begin position="111"/>
        <end position="334"/>
    </location>
</feature>
<dbReference type="InterPro" id="IPR045175">
    <property type="entry name" value="M28_fam"/>
</dbReference>
<dbReference type="SUPFAM" id="SSF49265">
    <property type="entry name" value="Fibronectin type III"/>
    <property type="match status" value="1"/>
</dbReference>
<dbReference type="EMBL" id="QAOQ01000002">
    <property type="protein sequence ID" value="PTQ99275.1"/>
    <property type="molecule type" value="Genomic_DNA"/>
</dbReference>
<feature type="signal peptide" evidence="3">
    <location>
        <begin position="1"/>
        <end position="18"/>
    </location>
</feature>
<dbReference type="Pfam" id="PF04389">
    <property type="entry name" value="Peptidase_M28"/>
    <property type="match status" value="1"/>
</dbReference>
<evidence type="ECO:0000259" key="4">
    <source>
        <dbReference type="Pfam" id="PF04389"/>
    </source>
</evidence>
<dbReference type="OrthoDB" id="9787436at2"/>
<evidence type="ECO:0000313" key="5">
    <source>
        <dbReference type="EMBL" id="PTQ99275.1"/>
    </source>
</evidence>
<dbReference type="SUPFAM" id="SSF53187">
    <property type="entry name" value="Zn-dependent exopeptidases"/>
    <property type="match status" value="1"/>
</dbReference>
<accession>A0A2T5JC79</accession>
<dbReference type="Proteomes" id="UP000244168">
    <property type="component" value="Unassembled WGS sequence"/>
</dbReference>
<dbReference type="InterPro" id="IPR013783">
    <property type="entry name" value="Ig-like_fold"/>
</dbReference>
<comment type="subcellular location">
    <subcellularLocation>
        <location evidence="1">Secreted</location>
    </subcellularLocation>
</comment>
<keyword evidence="3" id="KW-0732">Signal</keyword>
<protein>
    <submittedName>
        <fullName evidence="5">Peptidase M28-like protein</fullName>
    </submittedName>
</protein>
<gene>
    <name evidence="5" type="ORF">C8P68_10291</name>
</gene>
<name>A0A2T5JC79_9SPHI</name>
<dbReference type="GO" id="GO:0008235">
    <property type="term" value="F:metalloexopeptidase activity"/>
    <property type="evidence" value="ECO:0007669"/>
    <property type="project" value="InterPro"/>
</dbReference>
<reference evidence="5 6" key="1">
    <citation type="submission" date="2018-04" db="EMBL/GenBank/DDBJ databases">
        <title>Genomic Encyclopedia of Archaeal and Bacterial Type Strains, Phase II (KMG-II): from individual species to whole genera.</title>
        <authorList>
            <person name="Goeker M."/>
        </authorList>
    </citation>
    <scope>NUCLEOTIDE SEQUENCE [LARGE SCALE GENOMIC DNA]</scope>
    <source>
        <strain evidence="5 6">DSM 26809</strain>
    </source>
</reference>
<dbReference type="InterPro" id="IPR007484">
    <property type="entry name" value="Peptidase_M28"/>
</dbReference>
<sequence>MKYLKILLLSLLTLPASAQTTVRQDPVIKQMVDEVSSQNIEAIIKKLVSFKTRHTLSDTTSKTEGIGAARNWIKAELEKYAAASGGRMTVAFDAFVQPAGGRVDKPTVLKNILATLKGADPSDNRIYIVSGHYDSRVNDVMNANAVEPGAVDDASGTAVSMEICRVMAKHQFPATIIFMTVPGEEQGLNGSTHVAKLAKEGHWNVDAMLNNDIVGNTHGMDNDLKDNTHVRVFSEGVPSTAIAIKGDTTDARRAAMAINSLVGNGGENDSPSRQLARYVKETAERYVDHLDVKMIYRRDRYLRGGDQTPFLQNGFTAVRFTEMNEDFTHQHQDVRTEKGIQYGDLPEFADYNYIQKVARMNLSVLANLASAPASPQSVLMSTSGLTNKSTLHWEAPKSGPKPAGYYVLMRETISPYWEKKFFVAGTEYTSAYSKDNYFFAVQSVDAEGHESLPVYPKAGR</sequence>
<keyword evidence="2" id="KW-0964">Secreted</keyword>
<dbReference type="RefSeq" id="WP_107827214.1">
    <property type="nucleotide sequence ID" value="NZ_CP160205.1"/>
</dbReference>
<dbReference type="AlphaFoldDB" id="A0A2T5JC79"/>
<dbReference type="Gene3D" id="2.60.40.10">
    <property type="entry name" value="Immunoglobulins"/>
    <property type="match status" value="1"/>
</dbReference>